<comment type="caution">
    <text evidence="4">The sequence shown here is derived from an EMBL/GenBank/DDBJ whole genome shotgun (WGS) entry which is preliminary data.</text>
</comment>
<name>A0AAE4UWQ9_9NOCA</name>
<evidence type="ECO:0000313" key="5">
    <source>
        <dbReference type="Proteomes" id="UP001185863"/>
    </source>
</evidence>
<dbReference type="Gene3D" id="3.30.300.30">
    <property type="match status" value="1"/>
</dbReference>
<organism evidence="4 5">
    <name type="scientific">Rhodococcus oxybenzonivorans</name>
    <dbReference type="NCBI Taxonomy" id="1990687"/>
    <lineage>
        <taxon>Bacteria</taxon>
        <taxon>Bacillati</taxon>
        <taxon>Actinomycetota</taxon>
        <taxon>Actinomycetes</taxon>
        <taxon>Mycobacteriales</taxon>
        <taxon>Nocardiaceae</taxon>
        <taxon>Rhodococcus</taxon>
    </lineage>
</organism>
<dbReference type="EMBL" id="JAWLUP010000008">
    <property type="protein sequence ID" value="MDV7264190.1"/>
    <property type="molecule type" value="Genomic_DNA"/>
</dbReference>
<dbReference type="PANTHER" id="PTHR43201">
    <property type="entry name" value="ACYL-COA SYNTHETASE"/>
    <property type="match status" value="1"/>
</dbReference>
<evidence type="ECO:0000313" key="4">
    <source>
        <dbReference type="EMBL" id="MDV7264190.1"/>
    </source>
</evidence>
<accession>A0AAE4UWQ9</accession>
<evidence type="ECO:0000256" key="1">
    <source>
        <dbReference type="ARBA" id="ARBA00006432"/>
    </source>
</evidence>
<dbReference type="Proteomes" id="UP001185863">
    <property type="component" value="Unassembled WGS sequence"/>
</dbReference>
<keyword evidence="2" id="KW-0436">Ligase</keyword>
<dbReference type="InterPro" id="IPR045851">
    <property type="entry name" value="AMP-bd_C_sf"/>
</dbReference>
<dbReference type="RefSeq" id="WP_317744242.1">
    <property type="nucleotide sequence ID" value="NZ_JAWLUP010000008.1"/>
</dbReference>
<dbReference type="SUPFAM" id="SSF56801">
    <property type="entry name" value="Acetyl-CoA synthetase-like"/>
    <property type="match status" value="1"/>
</dbReference>
<dbReference type="PANTHER" id="PTHR43201:SF5">
    <property type="entry name" value="MEDIUM-CHAIN ACYL-COA LIGASE ACSF2, MITOCHONDRIAL"/>
    <property type="match status" value="1"/>
</dbReference>
<gene>
    <name evidence="4" type="ORF">R4315_06460</name>
</gene>
<evidence type="ECO:0000256" key="2">
    <source>
        <dbReference type="ARBA" id="ARBA00022598"/>
    </source>
</evidence>
<comment type="similarity">
    <text evidence="1">Belongs to the ATP-dependent AMP-binding enzyme family.</text>
</comment>
<dbReference type="GO" id="GO:0006631">
    <property type="term" value="P:fatty acid metabolic process"/>
    <property type="evidence" value="ECO:0007669"/>
    <property type="project" value="TreeGrafter"/>
</dbReference>
<sequence>MGKILDLTMLSTSSHRLPRLRDRRSQSRFYRVYRQRTIENLYPREIEELLFQHPDVADVIVVGIPDEKWGEQVGAVIRLHEGRERPASDVMKSWCRERISAHKAPSLWFFTDQFPMTPTGKIQKFKLSEQISAGELRSAVETAVSPSRSR</sequence>
<proteinExistence type="inferred from homology"/>
<dbReference type="AlphaFoldDB" id="A0AAE4UWQ9"/>
<evidence type="ECO:0000259" key="3">
    <source>
        <dbReference type="Pfam" id="PF13193"/>
    </source>
</evidence>
<dbReference type="InterPro" id="IPR025110">
    <property type="entry name" value="AMP-bd_C"/>
</dbReference>
<reference evidence="4" key="1">
    <citation type="submission" date="2023-10" db="EMBL/GenBank/DDBJ databases">
        <title>Development of a sustainable strategy for remediation of hydrocarbon-contaminated territories based on the waste exchange concept.</title>
        <authorList>
            <person name="Krivoruchko A."/>
        </authorList>
    </citation>
    <scope>NUCLEOTIDE SEQUENCE</scope>
    <source>
        <strain evidence="4">IEGM 68</strain>
    </source>
</reference>
<dbReference type="GO" id="GO:0031956">
    <property type="term" value="F:medium-chain fatty acid-CoA ligase activity"/>
    <property type="evidence" value="ECO:0007669"/>
    <property type="project" value="TreeGrafter"/>
</dbReference>
<feature type="domain" description="AMP-binding enzyme C-terminal" evidence="3">
    <location>
        <begin position="45"/>
        <end position="121"/>
    </location>
</feature>
<protein>
    <recommendedName>
        <fullName evidence="3">AMP-binding enzyme C-terminal domain-containing protein</fullName>
    </recommendedName>
</protein>
<dbReference type="Pfam" id="PF13193">
    <property type="entry name" value="AMP-binding_C"/>
    <property type="match status" value="1"/>
</dbReference>